<dbReference type="Proteomes" id="UP000664344">
    <property type="component" value="Unassembled WGS sequence"/>
</dbReference>
<dbReference type="SUPFAM" id="SSF82171">
    <property type="entry name" value="DPP6 N-terminal domain-like"/>
    <property type="match status" value="1"/>
</dbReference>
<dbReference type="SMART" id="SM00220">
    <property type="entry name" value="S_TKc"/>
    <property type="match status" value="1"/>
</dbReference>
<evidence type="ECO:0000256" key="1">
    <source>
        <dbReference type="SAM" id="MobiDB-lite"/>
    </source>
</evidence>
<dbReference type="InterPro" id="IPR011009">
    <property type="entry name" value="Kinase-like_dom_sf"/>
</dbReference>
<feature type="region of interest" description="Disordered" evidence="1">
    <location>
        <begin position="429"/>
        <end position="450"/>
    </location>
</feature>
<accession>A0ABS3BBH2</accession>
<protein>
    <recommendedName>
        <fullName evidence="2">Protein kinase domain-containing protein</fullName>
    </recommendedName>
</protein>
<dbReference type="Pfam" id="PF00069">
    <property type="entry name" value="Pkinase"/>
    <property type="match status" value="1"/>
</dbReference>
<dbReference type="PROSITE" id="PS50011">
    <property type="entry name" value="PROTEIN_KINASE_DOM"/>
    <property type="match status" value="1"/>
</dbReference>
<feature type="compositionally biased region" description="Basic residues" evidence="1">
    <location>
        <begin position="341"/>
        <end position="358"/>
    </location>
</feature>
<keyword evidence="4" id="KW-1185">Reference proteome</keyword>
<reference evidence="3 4" key="1">
    <citation type="submission" date="2021-02" db="EMBL/GenBank/DDBJ databases">
        <title>PHA producing bacteria isolated from coastal sediment in Guangdong, Shenzhen.</title>
        <authorList>
            <person name="Zheng W."/>
            <person name="Yu S."/>
            <person name="Huang Y."/>
        </authorList>
    </citation>
    <scope>NUCLEOTIDE SEQUENCE [LARGE SCALE GENOMIC DNA]</scope>
    <source>
        <strain evidence="3 4">TN21-5</strain>
    </source>
</reference>
<evidence type="ECO:0000313" key="3">
    <source>
        <dbReference type="EMBL" id="MBN7769163.1"/>
    </source>
</evidence>
<feature type="domain" description="Protein kinase" evidence="2">
    <location>
        <begin position="21"/>
        <end position="322"/>
    </location>
</feature>
<dbReference type="Gene3D" id="2.130.10.10">
    <property type="entry name" value="YVTN repeat-like/Quinoprotein amine dehydrogenase"/>
    <property type="match status" value="1"/>
</dbReference>
<proteinExistence type="predicted"/>
<feature type="region of interest" description="Disordered" evidence="1">
    <location>
        <begin position="338"/>
        <end position="367"/>
    </location>
</feature>
<dbReference type="RefSeq" id="WP_206556841.1">
    <property type="nucleotide sequence ID" value="NZ_JAFKDB010000008.1"/>
</dbReference>
<dbReference type="InterPro" id="IPR000719">
    <property type="entry name" value="Prot_kinase_dom"/>
</dbReference>
<organism evidence="3 4">
    <name type="scientific">Marinobacter daepoensis</name>
    <dbReference type="NCBI Taxonomy" id="262077"/>
    <lineage>
        <taxon>Bacteria</taxon>
        <taxon>Pseudomonadati</taxon>
        <taxon>Pseudomonadota</taxon>
        <taxon>Gammaproteobacteria</taxon>
        <taxon>Pseudomonadales</taxon>
        <taxon>Marinobacteraceae</taxon>
        <taxon>Marinobacter</taxon>
    </lineage>
</organism>
<gene>
    <name evidence="3" type="ORF">JYP53_04495</name>
</gene>
<evidence type="ECO:0000313" key="4">
    <source>
        <dbReference type="Proteomes" id="UP000664344"/>
    </source>
</evidence>
<comment type="caution">
    <text evidence="3">The sequence shown here is derived from an EMBL/GenBank/DDBJ whole genome shotgun (WGS) entry which is preliminary data.</text>
</comment>
<name>A0ABS3BBH2_9GAMM</name>
<dbReference type="SUPFAM" id="SSF56112">
    <property type="entry name" value="Protein kinase-like (PK-like)"/>
    <property type="match status" value="1"/>
</dbReference>
<dbReference type="InterPro" id="IPR015943">
    <property type="entry name" value="WD40/YVTN_repeat-like_dom_sf"/>
</dbReference>
<dbReference type="Gene3D" id="1.10.510.10">
    <property type="entry name" value="Transferase(Phosphotransferase) domain 1"/>
    <property type="match status" value="1"/>
</dbReference>
<sequence>MTNAKTDYSLIYLDGRRTTLRLGHKPLNQGADGVIFGVPEKQLALKIYHDPAKDPERADKIRRMLESPPDDVGMAHFAWPVALVLNKNEQFVGYAMPLLPVADYANLDLLLTRRGRDLGKLPESRSFRVKAAGNLAARVAQLHAKGHCIIDMKPANLLVNRDTADIVVVDCDGFAIQAKNQFLPGHQYTAGYIAPEAWSQEQKPETLGQPQDLFALAVIIFQLLNEGLHPYQGVPKGKAEIPPDTQSRIGKGLYAYGNPGHRRIGPSPWSLHRDFPNIVTYLFSKAFRDHEPRPQASEWETILAGAFERLTVCQKNRNHAFWGNVCPQCQQSDVAIDVKKPRARPRRNPRPAYPHRSRPSAPTQTAAPALPSRVAGIAFVIFIVLVLGEQLYSESQKRERQELAQQQDEARQKAWVEEYKRTAWRHLGNRTPRDTRHQSKHPLPDGNPFALPTNRNAPPQDNPALPYFSAGHFSNYSSIPLLSFSPMSSGWDYTKQAPVSLAYLDVPGGAFQETNLSYPVGSSYQLRDWHVSPESGALYARKCGFQLLCHQLARFDRAGDEVLFPVVQAPENDGSGKRRSIPPWLFEVTDDDQIVVIAGPETLAVYNTSAPKQPLADIDYPADHQSLWVSDLAITPDGKRIYVALSRIEEYGLSYQATVLEYHQENGALKLMTDFAKHWPDEQTKLAPAVEVSADGQTLVIGEYSNLEDDNTRYRLFNKPVTVKVAHSGLRVWTKPTQESRWAAGGAFALPRASVVQGPDNPATPSFALASVFTETYRFNLNFQLSADGNTLLSGLEQQSGSKKHQWIARAWLFGIDNEKPVLKHRIEDTLNLGATLPPQREIQRLNPFARLSDDGQEAVIGWAAYERNAYNDAKRDMHLTVSAFRFGKQIAPGSPQVQEH</sequence>
<dbReference type="EMBL" id="JAFKDB010000008">
    <property type="protein sequence ID" value="MBN7769163.1"/>
    <property type="molecule type" value="Genomic_DNA"/>
</dbReference>
<evidence type="ECO:0000259" key="2">
    <source>
        <dbReference type="PROSITE" id="PS50011"/>
    </source>
</evidence>